<feature type="compositionally biased region" description="Pro residues" evidence="1">
    <location>
        <begin position="91"/>
        <end position="103"/>
    </location>
</feature>
<organism evidence="2 3">
    <name type="scientific">Mycena venus</name>
    <dbReference type="NCBI Taxonomy" id="2733690"/>
    <lineage>
        <taxon>Eukaryota</taxon>
        <taxon>Fungi</taxon>
        <taxon>Dikarya</taxon>
        <taxon>Basidiomycota</taxon>
        <taxon>Agaricomycotina</taxon>
        <taxon>Agaricomycetes</taxon>
        <taxon>Agaricomycetidae</taxon>
        <taxon>Agaricales</taxon>
        <taxon>Marasmiineae</taxon>
        <taxon>Mycenaceae</taxon>
        <taxon>Mycena</taxon>
    </lineage>
</organism>
<protein>
    <submittedName>
        <fullName evidence="2">Uncharacterized protein</fullName>
    </submittedName>
</protein>
<gene>
    <name evidence="2" type="ORF">MVEN_00061200</name>
</gene>
<dbReference type="EMBL" id="JACAZI010000001">
    <property type="protein sequence ID" value="KAF7372029.1"/>
    <property type="molecule type" value="Genomic_DNA"/>
</dbReference>
<feature type="region of interest" description="Disordered" evidence="1">
    <location>
        <begin position="91"/>
        <end position="113"/>
    </location>
</feature>
<dbReference type="Proteomes" id="UP000620124">
    <property type="component" value="Unassembled WGS sequence"/>
</dbReference>
<evidence type="ECO:0000313" key="2">
    <source>
        <dbReference type="EMBL" id="KAF7372029.1"/>
    </source>
</evidence>
<comment type="caution">
    <text evidence="2">The sequence shown here is derived from an EMBL/GenBank/DDBJ whole genome shotgun (WGS) entry which is preliminary data.</text>
</comment>
<accession>A0A8H6Z6T4</accession>
<name>A0A8H6Z6T4_9AGAR</name>
<reference evidence="2" key="1">
    <citation type="submission" date="2020-05" db="EMBL/GenBank/DDBJ databases">
        <title>Mycena genomes resolve the evolution of fungal bioluminescence.</title>
        <authorList>
            <person name="Tsai I.J."/>
        </authorList>
    </citation>
    <scope>NUCLEOTIDE SEQUENCE</scope>
    <source>
        <strain evidence="2">CCC161011</strain>
    </source>
</reference>
<sequence length="185" mass="19472">MAQGQTDETKPPLYRFFDANQRIKTVPTLAAQTLTPGTPAAPVTSAVPAVPAVTGSSLSLIDLFFASLLSQPGGVGLTALLPGLGAGLPTTPPSVPPSIPPTKPRSARPSSVKRHTVTTDRFCEIYGIDEGDCGLLKEVGFPPGDPTESTLDEELKKVGFTLFSWKRIHSANLRFKVDLAAGGYD</sequence>
<dbReference type="AlphaFoldDB" id="A0A8H6Z6T4"/>
<evidence type="ECO:0000313" key="3">
    <source>
        <dbReference type="Proteomes" id="UP000620124"/>
    </source>
</evidence>
<evidence type="ECO:0000256" key="1">
    <source>
        <dbReference type="SAM" id="MobiDB-lite"/>
    </source>
</evidence>
<proteinExistence type="predicted"/>
<keyword evidence="3" id="KW-1185">Reference proteome</keyword>
<dbReference type="OrthoDB" id="2976539at2759"/>